<keyword evidence="11" id="KW-1185">Reference proteome</keyword>
<accession>A0A9D4GWZ3</accession>
<dbReference type="InterPro" id="IPR028082">
    <property type="entry name" value="Peripla_BP_I"/>
</dbReference>
<dbReference type="InterPro" id="IPR002455">
    <property type="entry name" value="GPCR3_GABA-B"/>
</dbReference>
<gene>
    <name evidence="10" type="ORF">DPMN_127069</name>
</gene>
<dbReference type="GO" id="GO:0038039">
    <property type="term" value="C:G protein-coupled receptor heterodimeric complex"/>
    <property type="evidence" value="ECO:0007669"/>
    <property type="project" value="TreeGrafter"/>
</dbReference>
<keyword evidence="3" id="KW-1133">Transmembrane helix</keyword>
<reference evidence="10" key="1">
    <citation type="journal article" date="2019" name="bioRxiv">
        <title>The Genome of the Zebra Mussel, Dreissena polymorpha: A Resource for Invasive Species Research.</title>
        <authorList>
            <person name="McCartney M.A."/>
            <person name="Auch B."/>
            <person name="Kono T."/>
            <person name="Mallez S."/>
            <person name="Zhang Y."/>
            <person name="Obille A."/>
            <person name="Becker A."/>
            <person name="Abrahante J.E."/>
            <person name="Garbe J."/>
            <person name="Badalamenti J.P."/>
            <person name="Herman A."/>
            <person name="Mangelson H."/>
            <person name="Liachko I."/>
            <person name="Sullivan S."/>
            <person name="Sone E.D."/>
            <person name="Koren S."/>
            <person name="Silverstein K.A.T."/>
            <person name="Beckman K.B."/>
            <person name="Gohl D.M."/>
        </authorList>
    </citation>
    <scope>NUCLEOTIDE SEQUENCE</scope>
    <source>
        <strain evidence="10">Duluth1</strain>
        <tissue evidence="10">Whole animal</tissue>
    </source>
</reference>
<dbReference type="PANTHER" id="PTHR10519:SF20">
    <property type="entry name" value="G-PROTEIN COUPLED RECEPTOR 156-RELATED"/>
    <property type="match status" value="1"/>
</dbReference>
<proteinExistence type="predicted"/>
<evidence type="ECO:0000313" key="11">
    <source>
        <dbReference type="Proteomes" id="UP000828390"/>
    </source>
</evidence>
<dbReference type="EMBL" id="JAIWYP010000005">
    <property type="protein sequence ID" value="KAH3825196.1"/>
    <property type="molecule type" value="Genomic_DNA"/>
</dbReference>
<dbReference type="Proteomes" id="UP000828390">
    <property type="component" value="Unassembled WGS sequence"/>
</dbReference>
<dbReference type="GO" id="GO:0004965">
    <property type="term" value="F:G protein-coupled GABA receptor activity"/>
    <property type="evidence" value="ECO:0007669"/>
    <property type="project" value="InterPro"/>
</dbReference>
<dbReference type="SUPFAM" id="SSF53822">
    <property type="entry name" value="Periplasmic binding protein-like I"/>
    <property type="match status" value="1"/>
</dbReference>
<keyword evidence="6" id="KW-0675">Receptor</keyword>
<dbReference type="AlphaFoldDB" id="A0A9D4GWZ3"/>
<keyword evidence="7" id="KW-0325">Glycoprotein</keyword>
<keyword evidence="8" id="KW-0807">Transducer</keyword>
<dbReference type="PANTHER" id="PTHR10519">
    <property type="entry name" value="GABA-B RECEPTOR"/>
    <property type="match status" value="1"/>
</dbReference>
<dbReference type="Gene3D" id="3.40.50.2300">
    <property type="match status" value="1"/>
</dbReference>
<comment type="subcellular location">
    <subcellularLocation>
        <location evidence="1">Membrane</location>
    </subcellularLocation>
</comment>
<evidence type="ECO:0000259" key="9">
    <source>
        <dbReference type="Pfam" id="PF01094"/>
    </source>
</evidence>
<protein>
    <recommendedName>
        <fullName evidence="9">Receptor ligand binding region domain-containing protein</fullName>
    </recommendedName>
</protein>
<sequence>MDITSGAIGCQHYTSKTCGLIVGDLFQHVADDIAKRKDILQGFRLKLHVRDTKANNGLAGKLMFDLMENGEPKVAIIGPIKSASLEVTGQIAAAYNVIVLSFIALSSDIRNIELFPTLFKVNQDFSVLNPLRIKLMEYFGWKRAGIIAFDDDVTLPVRHFFSVS</sequence>
<evidence type="ECO:0000256" key="1">
    <source>
        <dbReference type="ARBA" id="ARBA00004370"/>
    </source>
</evidence>
<evidence type="ECO:0000256" key="7">
    <source>
        <dbReference type="ARBA" id="ARBA00023180"/>
    </source>
</evidence>
<reference evidence="10" key="2">
    <citation type="submission" date="2020-11" db="EMBL/GenBank/DDBJ databases">
        <authorList>
            <person name="McCartney M.A."/>
            <person name="Auch B."/>
            <person name="Kono T."/>
            <person name="Mallez S."/>
            <person name="Becker A."/>
            <person name="Gohl D.M."/>
            <person name="Silverstein K.A.T."/>
            <person name="Koren S."/>
            <person name="Bechman K.B."/>
            <person name="Herman A."/>
            <person name="Abrahante J.E."/>
            <person name="Garbe J."/>
        </authorList>
    </citation>
    <scope>NUCLEOTIDE SEQUENCE</scope>
    <source>
        <strain evidence="10">Duluth1</strain>
        <tissue evidence="10">Whole animal</tissue>
    </source>
</reference>
<keyword evidence="2" id="KW-0812">Transmembrane</keyword>
<evidence type="ECO:0000256" key="3">
    <source>
        <dbReference type="ARBA" id="ARBA00022989"/>
    </source>
</evidence>
<evidence type="ECO:0000256" key="8">
    <source>
        <dbReference type="ARBA" id="ARBA00023224"/>
    </source>
</evidence>
<comment type="caution">
    <text evidence="10">The sequence shown here is derived from an EMBL/GenBank/DDBJ whole genome shotgun (WGS) entry which is preliminary data.</text>
</comment>
<evidence type="ECO:0000256" key="4">
    <source>
        <dbReference type="ARBA" id="ARBA00023040"/>
    </source>
</evidence>
<dbReference type="Pfam" id="PF01094">
    <property type="entry name" value="ANF_receptor"/>
    <property type="match status" value="1"/>
</dbReference>
<keyword evidence="5" id="KW-0472">Membrane</keyword>
<dbReference type="InterPro" id="IPR001828">
    <property type="entry name" value="ANF_lig-bd_rcpt"/>
</dbReference>
<name>A0A9D4GWZ3_DREPO</name>
<evidence type="ECO:0000256" key="6">
    <source>
        <dbReference type="ARBA" id="ARBA00023170"/>
    </source>
</evidence>
<evidence type="ECO:0000256" key="2">
    <source>
        <dbReference type="ARBA" id="ARBA00022692"/>
    </source>
</evidence>
<keyword evidence="4" id="KW-0297">G-protein coupled receptor</keyword>
<organism evidence="10 11">
    <name type="scientific">Dreissena polymorpha</name>
    <name type="common">Zebra mussel</name>
    <name type="synonym">Mytilus polymorpha</name>
    <dbReference type="NCBI Taxonomy" id="45954"/>
    <lineage>
        <taxon>Eukaryota</taxon>
        <taxon>Metazoa</taxon>
        <taxon>Spiralia</taxon>
        <taxon>Lophotrochozoa</taxon>
        <taxon>Mollusca</taxon>
        <taxon>Bivalvia</taxon>
        <taxon>Autobranchia</taxon>
        <taxon>Heteroconchia</taxon>
        <taxon>Euheterodonta</taxon>
        <taxon>Imparidentia</taxon>
        <taxon>Neoheterodontei</taxon>
        <taxon>Myida</taxon>
        <taxon>Dreissenoidea</taxon>
        <taxon>Dreissenidae</taxon>
        <taxon>Dreissena</taxon>
    </lineage>
</organism>
<evidence type="ECO:0000256" key="5">
    <source>
        <dbReference type="ARBA" id="ARBA00023136"/>
    </source>
</evidence>
<feature type="domain" description="Receptor ligand binding region" evidence="9">
    <location>
        <begin position="27"/>
        <end position="161"/>
    </location>
</feature>
<evidence type="ECO:0000313" key="10">
    <source>
        <dbReference type="EMBL" id="KAH3825196.1"/>
    </source>
</evidence>